<sequence length="24" mass="2891">MGAKVMFFRLMPKFYCIILRLNVV</sequence>
<accession>A0AA94ISZ0</accession>
<protein>
    <submittedName>
        <fullName evidence="1">Uncharacterized protein</fullName>
    </submittedName>
</protein>
<dbReference type="AlphaFoldDB" id="A0AA94ISZ0"/>
<comment type="caution">
    <text evidence="1">The sequence shown here is derived from an EMBL/GenBank/DDBJ whole genome shotgun (WGS) entry which is preliminary data.</text>
</comment>
<evidence type="ECO:0000313" key="2">
    <source>
        <dbReference type="Proteomes" id="UP000198427"/>
    </source>
</evidence>
<keyword evidence="2" id="KW-1185">Reference proteome</keyword>
<proteinExistence type="predicted"/>
<organism evidence="1 2">
    <name type="scientific">Prevotella jejuni</name>
    <dbReference type="NCBI Taxonomy" id="1177574"/>
    <lineage>
        <taxon>Bacteria</taxon>
        <taxon>Pseudomonadati</taxon>
        <taxon>Bacteroidota</taxon>
        <taxon>Bacteroidia</taxon>
        <taxon>Bacteroidales</taxon>
        <taxon>Prevotellaceae</taxon>
        <taxon>Prevotella</taxon>
    </lineage>
</organism>
<dbReference type="EMBL" id="FZNZ01000003">
    <property type="protein sequence ID" value="SNR66602.1"/>
    <property type="molecule type" value="Genomic_DNA"/>
</dbReference>
<evidence type="ECO:0000313" key="1">
    <source>
        <dbReference type="EMBL" id="SNR66602.1"/>
    </source>
</evidence>
<dbReference type="Proteomes" id="UP000198427">
    <property type="component" value="Unassembled WGS sequence"/>
</dbReference>
<name>A0AA94ISZ0_9BACT</name>
<gene>
    <name evidence="1" type="ORF">SAMN06265364_103132</name>
</gene>
<reference evidence="1 2" key="1">
    <citation type="submission" date="2017-06" db="EMBL/GenBank/DDBJ databases">
        <authorList>
            <person name="Varghese N."/>
            <person name="Submissions S."/>
        </authorList>
    </citation>
    <scope>NUCLEOTIDE SEQUENCE [LARGE SCALE GENOMIC DNA]</scope>
    <source>
        <strain evidence="1 2">DSM 26989</strain>
    </source>
</reference>